<dbReference type="EMBL" id="ANIZ01003179">
    <property type="protein sequence ID" value="ETI35186.1"/>
    <property type="molecule type" value="Genomic_DNA"/>
</dbReference>
<keyword evidence="2" id="KW-1185">Reference proteome</keyword>
<organism evidence="1 2">
    <name type="scientific">Phytophthora nicotianae P1569</name>
    <dbReference type="NCBI Taxonomy" id="1317065"/>
    <lineage>
        <taxon>Eukaryota</taxon>
        <taxon>Sar</taxon>
        <taxon>Stramenopiles</taxon>
        <taxon>Oomycota</taxon>
        <taxon>Peronosporomycetes</taxon>
        <taxon>Peronosporales</taxon>
        <taxon>Peronosporaceae</taxon>
        <taxon>Phytophthora</taxon>
    </lineage>
</organism>
<dbReference type="AlphaFoldDB" id="V9E864"/>
<dbReference type="Proteomes" id="UP000018721">
    <property type="component" value="Unassembled WGS sequence"/>
</dbReference>
<name>V9E864_PHYNI</name>
<comment type="caution">
    <text evidence="1">The sequence shown here is derived from an EMBL/GenBank/DDBJ whole genome shotgun (WGS) entry which is preliminary data.</text>
</comment>
<gene>
    <name evidence="1" type="ORF">F443_18427</name>
</gene>
<accession>V9E864</accession>
<evidence type="ECO:0000313" key="1">
    <source>
        <dbReference type="EMBL" id="ETI35186.1"/>
    </source>
</evidence>
<proteinExistence type="predicted"/>
<reference evidence="1 2" key="1">
    <citation type="submission" date="2013-11" db="EMBL/GenBank/DDBJ databases">
        <title>The Genome Sequence of Phytophthora parasitica P1569.</title>
        <authorList>
            <consortium name="The Broad Institute Genomics Platform"/>
            <person name="Russ C."/>
            <person name="Tyler B."/>
            <person name="Panabieres F."/>
            <person name="Shan W."/>
            <person name="Tripathy S."/>
            <person name="Grunwald N."/>
            <person name="Machado M."/>
            <person name="Johnson C.S."/>
            <person name="Arredondo F."/>
            <person name="Hong C."/>
            <person name="Coffey M."/>
            <person name="Young S.K."/>
            <person name="Zeng Q."/>
            <person name="Gargeya S."/>
            <person name="Fitzgerald M."/>
            <person name="Abouelleil A."/>
            <person name="Alvarado L."/>
            <person name="Chapman S.B."/>
            <person name="Gainer-Dewar J."/>
            <person name="Goldberg J."/>
            <person name="Griggs A."/>
            <person name="Gujja S."/>
            <person name="Hansen M."/>
            <person name="Howarth C."/>
            <person name="Imamovic A."/>
            <person name="Ireland A."/>
            <person name="Larimer J."/>
            <person name="McCowan C."/>
            <person name="Murphy C."/>
            <person name="Pearson M."/>
            <person name="Poon T.W."/>
            <person name="Priest M."/>
            <person name="Roberts A."/>
            <person name="Saif S."/>
            <person name="Shea T."/>
            <person name="Sykes S."/>
            <person name="Wortman J."/>
            <person name="Nusbaum C."/>
            <person name="Birren B."/>
        </authorList>
    </citation>
    <scope>NUCLEOTIDE SEQUENCE [LARGE SCALE GENOMIC DNA]</scope>
    <source>
        <strain evidence="1 2">P1569</strain>
    </source>
</reference>
<protein>
    <submittedName>
        <fullName evidence="1">Uncharacterized protein</fullName>
    </submittedName>
</protein>
<dbReference type="HOGENOM" id="CLU_2712527_0_0_1"/>
<evidence type="ECO:0000313" key="2">
    <source>
        <dbReference type="Proteomes" id="UP000018721"/>
    </source>
</evidence>
<feature type="non-terminal residue" evidence="1">
    <location>
        <position position="1"/>
    </location>
</feature>
<sequence>PHTSATESPFNVSAFTEEPMSVETHQPKKKRIRRVKQELDYLRRESKDWRMNWPNCIQFRQTGPLARFLSGLE</sequence>